<dbReference type="EMBL" id="FOSP01000021">
    <property type="protein sequence ID" value="SFK91874.1"/>
    <property type="molecule type" value="Genomic_DNA"/>
</dbReference>
<gene>
    <name evidence="1" type="ORF">SAMN05216302_10216</name>
</gene>
<dbReference type="STRING" id="52441.SAMN05216302_10216"/>
<protein>
    <submittedName>
        <fullName evidence="1">Conjugal transfer pilus assembly protein TraW</fullName>
    </submittedName>
</protein>
<accession>A0A1I4DDH2</accession>
<sequence length="207" mass="23826">MRFSIVITFITLILLPVCCKAEDLGVIGPTYEIAERDLIAVILDRFRGMEQNGELEQLQDAYKRRVIEGIENPKPVAGIQPTQTAKTYYIDPTWTLDRDVVDEAGRVLFPAETQVNPFDYDRLSKTLLFFDGGNNRQVEFARQFIAESKLPVKTILIAGEPLELMRKWKQEVFFDQGGVLIRYFSIKHSPAVVTQEGRRFRIDEIRL</sequence>
<dbReference type="OrthoDB" id="6625590at2"/>
<dbReference type="InterPro" id="IPR014114">
    <property type="entry name" value="TraW"/>
</dbReference>
<evidence type="ECO:0000313" key="2">
    <source>
        <dbReference type="Proteomes" id="UP000199533"/>
    </source>
</evidence>
<keyword evidence="2" id="KW-1185">Reference proteome</keyword>
<dbReference type="Proteomes" id="UP000199533">
    <property type="component" value="Unassembled WGS sequence"/>
</dbReference>
<proteinExistence type="predicted"/>
<name>A0A1I4DDH2_9PROT</name>
<organism evidence="1 2">
    <name type="scientific">Nitrosomonas aestuarii</name>
    <dbReference type="NCBI Taxonomy" id="52441"/>
    <lineage>
        <taxon>Bacteria</taxon>
        <taxon>Pseudomonadati</taxon>
        <taxon>Pseudomonadota</taxon>
        <taxon>Betaproteobacteria</taxon>
        <taxon>Nitrosomonadales</taxon>
        <taxon>Nitrosomonadaceae</taxon>
        <taxon>Nitrosomonas</taxon>
    </lineage>
</organism>
<dbReference type="NCBIfam" id="TIGR02743">
    <property type="entry name" value="TraW"/>
    <property type="match status" value="1"/>
</dbReference>
<evidence type="ECO:0000313" key="1">
    <source>
        <dbReference type="EMBL" id="SFK91874.1"/>
    </source>
</evidence>
<reference evidence="2" key="1">
    <citation type="submission" date="2016-10" db="EMBL/GenBank/DDBJ databases">
        <authorList>
            <person name="Varghese N."/>
            <person name="Submissions S."/>
        </authorList>
    </citation>
    <scope>NUCLEOTIDE SEQUENCE [LARGE SCALE GENOMIC DNA]</scope>
    <source>
        <strain evidence="2">Nm69</strain>
    </source>
</reference>
<dbReference type="RefSeq" id="WP_090700691.1">
    <property type="nucleotide sequence ID" value="NZ_FOSP01000021.1"/>
</dbReference>
<dbReference type="AlphaFoldDB" id="A0A1I4DDH2"/>